<gene>
    <name evidence="1" type="ORF">BXT84_13665</name>
</gene>
<proteinExistence type="predicted"/>
<accession>A0ABN5H293</accession>
<evidence type="ECO:0000313" key="1">
    <source>
        <dbReference type="EMBL" id="AUW94870.1"/>
    </source>
</evidence>
<protein>
    <submittedName>
        <fullName evidence="1">Uncharacterized protein</fullName>
    </submittedName>
</protein>
<name>A0ABN5H293_9FIRM</name>
<keyword evidence="2" id="KW-1185">Reference proteome</keyword>
<dbReference type="EMBL" id="CP019454">
    <property type="protein sequence ID" value="AUW94870.1"/>
    <property type="molecule type" value="Genomic_DNA"/>
</dbReference>
<reference evidence="1 2" key="1">
    <citation type="journal article" date="2019" name="Sci. Rep.">
        <title>Sulfobacillus thermotolerans: new insights into resistance and metabolic capacities of acidophilic chemolithotrophs.</title>
        <authorList>
            <person name="Panyushkina A.E."/>
            <person name="Babenko V.V."/>
            <person name="Nikitina A.S."/>
            <person name="Selezneva O.V."/>
            <person name="Tsaplina I.A."/>
            <person name="Letarova M.A."/>
            <person name="Kostryukova E.S."/>
            <person name="Letarov A.V."/>
        </authorList>
    </citation>
    <scope>NUCLEOTIDE SEQUENCE [LARGE SCALE GENOMIC DNA]</scope>
    <source>
        <strain evidence="1 2">Kr1</strain>
    </source>
</reference>
<organism evidence="1 2">
    <name type="scientific">Sulfobacillus thermotolerans</name>
    <dbReference type="NCBI Taxonomy" id="338644"/>
    <lineage>
        <taxon>Bacteria</taxon>
        <taxon>Bacillati</taxon>
        <taxon>Bacillota</taxon>
        <taxon>Clostridia</taxon>
        <taxon>Eubacteriales</taxon>
        <taxon>Clostridiales Family XVII. Incertae Sedis</taxon>
        <taxon>Sulfobacillus</taxon>
    </lineage>
</organism>
<sequence>MVVMIFILILAFSPVIFAMFGRPAWNRFSRMAWEAMAHPSGPVVAFPSRWKRLAMRLVRPPRKESVEPQKNVS</sequence>
<dbReference type="Proteomes" id="UP000325292">
    <property type="component" value="Chromosome"/>
</dbReference>
<evidence type="ECO:0000313" key="2">
    <source>
        <dbReference type="Proteomes" id="UP000325292"/>
    </source>
</evidence>